<proteinExistence type="predicted"/>
<dbReference type="PANTHER" id="PTHR35754:SF2">
    <property type="entry name" value="ATP SYNTHASE SUBUNIT B"/>
    <property type="match status" value="1"/>
</dbReference>
<protein>
    <submittedName>
        <fullName evidence="1">Uncharacterized protein</fullName>
    </submittedName>
</protein>
<comment type="caution">
    <text evidence="1">The sequence shown here is derived from an EMBL/GenBank/DDBJ whole genome shotgun (WGS) entry which is preliminary data.</text>
</comment>
<dbReference type="PANTHER" id="PTHR35754">
    <property type="entry name" value="ATP SYNTHASE SUBUNIT B"/>
    <property type="match status" value="1"/>
</dbReference>
<dbReference type="AlphaFoldDB" id="A0A5A7TTZ5"/>
<dbReference type="Proteomes" id="UP000321393">
    <property type="component" value="Unassembled WGS sequence"/>
</dbReference>
<accession>A0A5A7TTZ5</accession>
<evidence type="ECO:0000313" key="1">
    <source>
        <dbReference type="EMBL" id="KAA0044709.1"/>
    </source>
</evidence>
<reference evidence="1 2" key="1">
    <citation type="submission" date="2019-08" db="EMBL/GenBank/DDBJ databases">
        <title>Draft genome sequences of two oriental melons (Cucumis melo L. var makuwa).</title>
        <authorList>
            <person name="Kwon S.-Y."/>
        </authorList>
    </citation>
    <scope>NUCLEOTIDE SEQUENCE [LARGE SCALE GENOMIC DNA]</scope>
    <source>
        <strain evidence="2">cv. SW 3</strain>
        <tissue evidence="1">Leaf</tissue>
    </source>
</reference>
<organism evidence="1 2">
    <name type="scientific">Cucumis melo var. makuwa</name>
    <name type="common">Oriental melon</name>
    <dbReference type="NCBI Taxonomy" id="1194695"/>
    <lineage>
        <taxon>Eukaryota</taxon>
        <taxon>Viridiplantae</taxon>
        <taxon>Streptophyta</taxon>
        <taxon>Embryophyta</taxon>
        <taxon>Tracheophyta</taxon>
        <taxon>Spermatophyta</taxon>
        <taxon>Magnoliopsida</taxon>
        <taxon>eudicotyledons</taxon>
        <taxon>Gunneridae</taxon>
        <taxon>Pentapetalae</taxon>
        <taxon>rosids</taxon>
        <taxon>fabids</taxon>
        <taxon>Cucurbitales</taxon>
        <taxon>Cucurbitaceae</taxon>
        <taxon>Benincaseae</taxon>
        <taxon>Cucumis</taxon>
    </lineage>
</organism>
<sequence>MEELRKLEQVHSLITLMESRGISMTSSSSSNRFIANFVLLLVQPCGELDFDDKFDLVSEYMPKFSEEFLGDVSLLLGDGDYRGKEMENTLQPYCDDKLDFGFSQNYCGEMAMVGLDAMQRANSTLEDFFRSYFMFHGMDANKPQSVFKYFPILSFTESYIYQLDTLNEKIVLGGFAFGESQETNEKSTKILSAIKSDPLRPLINLFKSHGLLTDRLVHELRSGEEYWALERDLCGALASNGKVVSIEDVMRAIHLKSFDYRVLNLLLYQLRGQKVNDLHMEFLSISELLVEIADDLFDYEDDVLENNFNILRMFVRMYGASAPTALAKYVSEAEEKYDKLLKALDPHLSSLYQRRCEEATKEGGKVSAHRFGSWSIPPLIRDEESFRASVMSNIQT</sequence>
<dbReference type="EMBL" id="SSTE01014815">
    <property type="protein sequence ID" value="KAA0044709.1"/>
    <property type="molecule type" value="Genomic_DNA"/>
</dbReference>
<name>A0A5A7TTZ5_CUCMM</name>
<dbReference type="OrthoDB" id="511315at2759"/>
<evidence type="ECO:0000313" key="2">
    <source>
        <dbReference type="Proteomes" id="UP000321393"/>
    </source>
</evidence>
<gene>
    <name evidence="1" type="ORF">E6C27_scaffold46G004660</name>
</gene>